<dbReference type="HAMAP" id="MF_01315">
    <property type="entry name" value="Ribosomal_uS13"/>
    <property type="match status" value="1"/>
</dbReference>
<keyword evidence="10" id="KW-1185">Reference proteome</keyword>
<dbReference type="NCBIfam" id="NF003140">
    <property type="entry name" value="PRK04053.1"/>
    <property type="match status" value="1"/>
</dbReference>
<dbReference type="Proteomes" id="UP000187209">
    <property type="component" value="Unassembled WGS sequence"/>
</dbReference>
<evidence type="ECO:0000313" key="9">
    <source>
        <dbReference type="EMBL" id="OMJ78277.1"/>
    </source>
</evidence>
<dbReference type="Gene3D" id="1.10.8.50">
    <property type="match status" value="1"/>
</dbReference>
<dbReference type="GO" id="GO:0005829">
    <property type="term" value="C:cytosol"/>
    <property type="evidence" value="ECO:0007669"/>
    <property type="project" value="TreeGrafter"/>
</dbReference>
<dbReference type="EMBL" id="MPUH01000530">
    <property type="protein sequence ID" value="OMJ78277.1"/>
    <property type="molecule type" value="Genomic_DNA"/>
</dbReference>
<sequence length="155" mass="17654">MASLVVTEEKNFNHILRIMNTNIKGKQKVMFALTGIKGIGKRFSNLVLKRAGVDLNKRAGELTEDEINQIVTIVQNPVEHQIPEWFLNRQCDVVTGVSSHVAANNLDAKLREDLERMKKMMLHRGLRHWWGLRVRGQKTKTTGRKGKTVGVSKKK</sequence>
<dbReference type="PIRSF" id="PIRSF002134">
    <property type="entry name" value="Ribosomal_S13"/>
    <property type="match status" value="1"/>
</dbReference>
<dbReference type="GO" id="GO:0003735">
    <property type="term" value="F:structural constituent of ribosome"/>
    <property type="evidence" value="ECO:0007669"/>
    <property type="project" value="InterPro"/>
</dbReference>
<evidence type="ECO:0000256" key="4">
    <source>
        <dbReference type="ARBA" id="ARBA00022980"/>
    </source>
</evidence>
<protein>
    <recommendedName>
        <fullName evidence="11">40S ribosomal protein S18</fullName>
    </recommendedName>
</protein>
<dbReference type="InterPro" id="IPR027437">
    <property type="entry name" value="Rbsml_uS13_C"/>
</dbReference>
<dbReference type="GO" id="GO:0015935">
    <property type="term" value="C:small ribosomal subunit"/>
    <property type="evidence" value="ECO:0007669"/>
    <property type="project" value="TreeGrafter"/>
</dbReference>
<keyword evidence="4 6" id="KW-0689">Ribosomal protein</keyword>
<dbReference type="FunFam" id="1.10.8.50:FF:000002">
    <property type="entry name" value="40S ribosomal protein S18"/>
    <property type="match status" value="1"/>
</dbReference>
<dbReference type="AlphaFoldDB" id="A0A1R2BNC6"/>
<dbReference type="GO" id="GO:0003723">
    <property type="term" value="F:RNA binding"/>
    <property type="evidence" value="ECO:0007669"/>
    <property type="project" value="InterPro"/>
</dbReference>
<keyword evidence="3" id="KW-0963">Cytoplasm</keyword>
<name>A0A1R2BNC6_9CILI</name>
<dbReference type="PANTHER" id="PTHR10871">
    <property type="entry name" value="30S RIBOSOMAL PROTEIN S13/40S RIBOSOMAL PROTEIN S18"/>
    <property type="match status" value="1"/>
</dbReference>
<comment type="caution">
    <text evidence="9">The sequence shown here is derived from an EMBL/GenBank/DDBJ whole genome shotgun (WGS) entry which is preliminary data.</text>
</comment>
<dbReference type="GO" id="GO:0006412">
    <property type="term" value="P:translation"/>
    <property type="evidence" value="ECO:0007669"/>
    <property type="project" value="InterPro"/>
</dbReference>
<dbReference type="Pfam" id="PF00416">
    <property type="entry name" value="Ribosomal_S13"/>
    <property type="match status" value="1"/>
</dbReference>
<comment type="subcellular location">
    <subcellularLocation>
        <location evidence="1">Cytoplasm</location>
    </subcellularLocation>
</comment>
<evidence type="ECO:0000256" key="5">
    <source>
        <dbReference type="ARBA" id="ARBA00023274"/>
    </source>
</evidence>
<evidence type="ECO:0000256" key="3">
    <source>
        <dbReference type="ARBA" id="ARBA00022490"/>
    </source>
</evidence>
<dbReference type="InterPro" id="IPR018269">
    <property type="entry name" value="Ribosomal_uS13_CS"/>
</dbReference>
<keyword evidence="5 6" id="KW-0687">Ribonucleoprotein</keyword>
<evidence type="ECO:0000313" key="10">
    <source>
        <dbReference type="Proteomes" id="UP000187209"/>
    </source>
</evidence>
<dbReference type="PANTHER" id="PTHR10871:SF3">
    <property type="entry name" value="SMALL RIBOSOMAL SUBUNIT PROTEIN US13"/>
    <property type="match status" value="1"/>
</dbReference>
<organism evidence="9 10">
    <name type="scientific">Stentor coeruleus</name>
    <dbReference type="NCBI Taxonomy" id="5963"/>
    <lineage>
        <taxon>Eukaryota</taxon>
        <taxon>Sar</taxon>
        <taxon>Alveolata</taxon>
        <taxon>Ciliophora</taxon>
        <taxon>Postciliodesmatophora</taxon>
        <taxon>Heterotrichea</taxon>
        <taxon>Heterotrichida</taxon>
        <taxon>Stentoridae</taxon>
        <taxon>Stentor</taxon>
    </lineage>
</organism>
<dbReference type="PROSITE" id="PS00646">
    <property type="entry name" value="RIBOSOMAL_S13_1"/>
    <property type="match status" value="1"/>
</dbReference>
<evidence type="ECO:0000256" key="1">
    <source>
        <dbReference type="ARBA" id="ARBA00004496"/>
    </source>
</evidence>
<dbReference type="EMBL" id="MPUH01002061">
    <property type="protein sequence ID" value="OMJ65560.1"/>
    <property type="molecule type" value="Genomic_DNA"/>
</dbReference>
<reference evidence="9 10" key="1">
    <citation type="submission" date="2016-11" db="EMBL/GenBank/DDBJ databases">
        <title>The macronuclear genome of Stentor coeruleus: a giant cell with tiny introns.</title>
        <authorList>
            <person name="Slabodnick M."/>
            <person name="Ruby J.G."/>
            <person name="Reiff S.B."/>
            <person name="Swart E.C."/>
            <person name="Gosai S."/>
            <person name="Prabakaran S."/>
            <person name="Witkowska E."/>
            <person name="Larue G.E."/>
            <person name="Fisher S."/>
            <person name="Freeman R.M."/>
            <person name="Gunawardena J."/>
            <person name="Chu W."/>
            <person name="Stover N.A."/>
            <person name="Gregory B.D."/>
            <person name="Nowacki M."/>
            <person name="Derisi J."/>
            <person name="Roy S.W."/>
            <person name="Marshall W.F."/>
            <person name="Sood P."/>
        </authorList>
    </citation>
    <scope>NUCLEOTIDE SEQUENCE [LARGE SCALE GENOMIC DNA]</scope>
    <source>
        <strain evidence="9">WM001</strain>
    </source>
</reference>
<evidence type="ECO:0000256" key="2">
    <source>
        <dbReference type="ARBA" id="ARBA00008080"/>
    </source>
</evidence>
<gene>
    <name evidence="9" type="ORF">SteCoe_21955</name>
    <name evidence="8" type="ORF">SteCoe_24943</name>
    <name evidence="7" type="ORF">SteCoe_37993</name>
</gene>
<proteinExistence type="inferred from homology"/>
<dbReference type="PROSITE" id="PS50159">
    <property type="entry name" value="RIBOSOMAL_S13_2"/>
    <property type="match status" value="1"/>
</dbReference>
<evidence type="ECO:0008006" key="11">
    <source>
        <dbReference type="Google" id="ProtNLM"/>
    </source>
</evidence>
<dbReference type="SUPFAM" id="SSF46946">
    <property type="entry name" value="S13-like H2TH domain"/>
    <property type="match status" value="1"/>
</dbReference>
<dbReference type="OrthoDB" id="290821at2759"/>
<dbReference type="InterPro" id="IPR001892">
    <property type="entry name" value="Ribosomal_uS13"/>
</dbReference>
<dbReference type="Gene3D" id="4.10.910.10">
    <property type="entry name" value="30s ribosomal protein s13, domain 2"/>
    <property type="match status" value="1"/>
</dbReference>
<evidence type="ECO:0000256" key="6">
    <source>
        <dbReference type="RuleBase" id="RU003830"/>
    </source>
</evidence>
<dbReference type="EMBL" id="MPUH01000666">
    <property type="protein sequence ID" value="OMJ75840.1"/>
    <property type="molecule type" value="Genomic_DNA"/>
</dbReference>
<evidence type="ECO:0000313" key="7">
    <source>
        <dbReference type="EMBL" id="OMJ65560.1"/>
    </source>
</evidence>
<dbReference type="FunFam" id="4.10.910.10:FF:000002">
    <property type="entry name" value="40S ribosomal protein S18"/>
    <property type="match status" value="1"/>
</dbReference>
<dbReference type="InterPro" id="IPR010979">
    <property type="entry name" value="Ribosomal_uS13-like_H2TH"/>
</dbReference>
<accession>A0A1R2BNC6</accession>
<comment type="similarity">
    <text evidence="2 6">Belongs to the universal ribosomal protein uS13 family.</text>
</comment>
<evidence type="ECO:0000313" key="8">
    <source>
        <dbReference type="EMBL" id="OMJ75840.1"/>
    </source>
</evidence>